<name>A0A315Y0W6_RUMFL</name>
<dbReference type="InterPro" id="IPR036390">
    <property type="entry name" value="WH_DNA-bd_sf"/>
</dbReference>
<dbReference type="InterPro" id="IPR036388">
    <property type="entry name" value="WH-like_DNA-bd_sf"/>
</dbReference>
<feature type="domain" description="Bacteriophage lambda Replication protein O N-terminal" evidence="1">
    <location>
        <begin position="5"/>
        <end position="102"/>
    </location>
</feature>
<evidence type="ECO:0000313" key="2">
    <source>
        <dbReference type="EMBL" id="PWJ13935.1"/>
    </source>
</evidence>
<gene>
    <name evidence="2" type="ORF">IE37_00865</name>
</gene>
<proteinExistence type="predicted"/>
<dbReference type="GO" id="GO:0006260">
    <property type="term" value="P:DNA replication"/>
    <property type="evidence" value="ECO:0007669"/>
    <property type="project" value="InterPro"/>
</dbReference>
<dbReference type="RefSeq" id="WP_109725727.1">
    <property type="nucleotide sequence ID" value="NZ_QGDI01000003.1"/>
</dbReference>
<dbReference type="OrthoDB" id="1821976at2"/>
<reference evidence="2 3" key="1">
    <citation type="submission" date="2018-05" db="EMBL/GenBank/DDBJ databases">
        <title>The Hungate 1000. A catalogue of reference genomes from the rumen microbiome.</title>
        <authorList>
            <person name="Kelly W."/>
        </authorList>
    </citation>
    <scope>NUCLEOTIDE SEQUENCE [LARGE SCALE GENOMIC DNA]</scope>
    <source>
        <strain evidence="2 3">SAb67</strain>
    </source>
</reference>
<evidence type="ECO:0000313" key="3">
    <source>
        <dbReference type="Proteomes" id="UP000245720"/>
    </source>
</evidence>
<comment type="caution">
    <text evidence="2">The sequence shown here is derived from an EMBL/GenBank/DDBJ whole genome shotgun (WGS) entry which is preliminary data.</text>
</comment>
<dbReference type="NCBIfam" id="TIGR01610">
    <property type="entry name" value="phage_O_Nterm"/>
    <property type="match status" value="1"/>
</dbReference>
<dbReference type="CDD" id="cd00090">
    <property type="entry name" value="HTH_ARSR"/>
    <property type="match status" value="1"/>
</dbReference>
<dbReference type="EMBL" id="QGDI01000003">
    <property type="protein sequence ID" value="PWJ13935.1"/>
    <property type="molecule type" value="Genomic_DNA"/>
</dbReference>
<dbReference type="InterPro" id="IPR006497">
    <property type="entry name" value="Phage_lambda_VrpO_N"/>
</dbReference>
<protein>
    <submittedName>
        <fullName evidence="2">Phage replication protein O</fullName>
    </submittedName>
</protein>
<sequence length="250" mass="28578">MANPQIKNGYTRIANELLEAICRLNISGNEMRILLYIIRRTYGFNKSYAEVPLSDISEALGMKKGNVSRGIKKLREANIVDHRPNKGTTPQTVSINKNYDEWAVESCTDLLLSNSITVINSDNPKGYQFGNPTVINSDNPKGCQNDNHTYKENIKDSIKERGERKTLPSSHVGQNRSAFVNDDNYNQLVSEYGADVIDKYISRVDDWAFKKGKNIGESSETIRRWLEEDNVQKLDPDIKNYEKFINQFLY</sequence>
<dbReference type="SUPFAM" id="SSF46785">
    <property type="entry name" value="Winged helix' DNA-binding domain"/>
    <property type="match status" value="1"/>
</dbReference>
<dbReference type="Pfam" id="PF04492">
    <property type="entry name" value="Phage_rep_O"/>
    <property type="match status" value="1"/>
</dbReference>
<dbReference type="AlphaFoldDB" id="A0A315Y0W6"/>
<dbReference type="InterPro" id="IPR011991">
    <property type="entry name" value="ArsR-like_HTH"/>
</dbReference>
<dbReference type="Proteomes" id="UP000245720">
    <property type="component" value="Unassembled WGS sequence"/>
</dbReference>
<accession>A0A315Y0W6</accession>
<dbReference type="Gene3D" id="1.10.10.10">
    <property type="entry name" value="Winged helix-like DNA-binding domain superfamily/Winged helix DNA-binding domain"/>
    <property type="match status" value="1"/>
</dbReference>
<organism evidence="2 3">
    <name type="scientific">Ruminococcus flavefaciens</name>
    <dbReference type="NCBI Taxonomy" id="1265"/>
    <lineage>
        <taxon>Bacteria</taxon>
        <taxon>Bacillati</taxon>
        <taxon>Bacillota</taxon>
        <taxon>Clostridia</taxon>
        <taxon>Eubacteriales</taxon>
        <taxon>Oscillospiraceae</taxon>
        <taxon>Ruminococcus</taxon>
    </lineage>
</organism>
<evidence type="ECO:0000259" key="1">
    <source>
        <dbReference type="Pfam" id="PF04492"/>
    </source>
</evidence>